<dbReference type="AlphaFoldDB" id="Q30ZD9"/>
<dbReference type="Pfam" id="PF07386">
    <property type="entry name" value="DUF1499"/>
    <property type="match status" value="1"/>
</dbReference>
<evidence type="ECO:0000313" key="3">
    <source>
        <dbReference type="Proteomes" id="UP000002710"/>
    </source>
</evidence>
<proteinExistence type="predicted"/>
<accession>Q30ZD9</accession>
<protein>
    <recommendedName>
        <fullName evidence="4">DUF1499 domain-containing protein</fullName>
    </recommendedName>
</protein>
<dbReference type="PANTHER" id="PTHR34801:SF6">
    <property type="entry name" value="SLL1620 PROTEIN"/>
    <property type="match status" value="1"/>
</dbReference>
<sequence length="164" mass="17566">MATLPAGGNCTSVKGGLMVSPRRILTFILLMAAATACSAAPPQESSMLPQCPDRPNCVSSLQQGTSHAVPPMALHGTTEAAMETAEQILRQMGAASVSKTENGIHAVFRSRIFGFKDDMHIVADSSQGLLHIRSASRTGYYDFGVNRRRALDFAARYADATRRP</sequence>
<reference evidence="2 3" key="1">
    <citation type="journal article" date="2011" name="J. Bacteriol.">
        <title>Complete genome sequence and updated annotation of Desulfovibrio alaskensis G20.</title>
        <authorList>
            <person name="Hauser L.J."/>
            <person name="Land M.L."/>
            <person name="Brown S.D."/>
            <person name="Larimer F."/>
            <person name="Keller K.L."/>
            <person name="Rapp-Giles B.J."/>
            <person name="Price M.N."/>
            <person name="Lin M."/>
            <person name="Bruce D.C."/>
            <person name="Detter J.C."/>
            <person name="Tapia R."/>
            <person name="Han C.S."/>
            <person name="Goodwin L.A."/>
            <person name="Cheng J.F."/>
            <person name="Pitluck S."/>
            <person name="Copeland A."/>
            <person name="Lucas S."/>
            <person name="Nolan M."/>
            <person name="Lapidus A.L."/>
            <person name="Palumbo A.V."/>
            <person name="Wall J.D."/>
        </authorList>
    </citation>
    <scope>NUCLEOTIDE SEQUENCE [LARGE SCALE GENOMIC DNA]</scope>
    <source>
        <strain evidence="3">ATCC BAA 1058 / DSM 17464 / G20</strain>
    </source>
</reference>
<evidence type="ECO:0000256" key="1">
    <source>
        <dbReference type="SAM" id="SignalP"/>
    </source>
</evidence>
<dbReference type="eggNOG" id="COG4446">
    <property type="taxonomic scope" value="Bacteria"/>
</dbReference>
<dbReference type="InterPro" id="IPR010865">
    <property type="entry name" value="DUF1499"/>
</dbReference>
<dbReference type="EMBL" id="CP000112">
    <property type="protein sequence ID" value="ABB38957.1"/>
    <property type="molecule type" value="Genomic_DNA"/>
</dbReference>
<feature type="chain" id="PRO_5004220006" description="DUF1499 domain-containing protein" evidence="1">
    <location>
        <begin position="40"/>
        <end position="164"/>
    </location>
</feature>
<organism evidence="2 3">
    <name type="scientific">Oleidesulfovibrio alaskensis (strain ATCC BAA-1058 / DSM 17464 / G20)</name>
    <name type="common">Desulfovibrio alaskensis</name>
    <dbReference type="NCBI Taxonomy" id="207559"/>
    <lineage>
        <taxon>Bacteria</taxon>
        <taxon>Pseudomonadati</taxon>
        <taxon>Thermodesulfobacteriota</taxon>
        <taxon>Desulfovibrionia</taxon>
        <taxon>Desulfovibrionales</taxon>
        <taxon>Desulfovibrionaceae</taxon>
        <taxon>Oleidesulfovibrio</taxon>
    </lineage>
</organism>
<keyword evidence="3" id="KW-1185">Reference proteome</keyword>
<dbReference type="KEGG" id="dde:Dde_2160"/>
<dbReference type="HOGENOM" id="CLU_105603_3_0_7"/>
<evidence type="ECO:0008006" key="4">
    <source>
        <dbReference type="Google" id="ProtNLM"/>
    </source>
</evidence>
<gene>
    <name evidence="2" type="ordered locus">Dde_2160</name>
</gene>
<dbReference type="STRING" id="207559.Dde_2160"/>
<dbReference type="PIRSF" id="PIRSF026426">
    <property type="entry name" value="DUF1499"/>
    <property type="match status" value="1"/>
</dbReference>
<evidence type="ECO:0000313" key="2">
    <source>
        <dbReference type="EMBL" id="ABB38957.1"/>
    </source>
</evidence>
<name>Q30ZD9_OLEA2</name>
<dbReference type="Proteomes" id="UP000002710">
    <property type="component" value="Chromosome"/>
</dbReference>
<dbReference type="PANTHER" id="PTHR34801">
    <property type="entry name" value="EXPRESSED PROTEIN"/>
    <property type="match status" value="1"/>
</dbReference>
<keyword evidence="1" id="KW-0732">Signal</keyword>
<feature type="signal peptide" evidence="1">
    <location>
        <begin position="1"/>
        <end position="39"/>
    </location>
</feature>